<dbReference type="eggNOG" id="arCOG03727">
    <property type="taxonomic scope" value="Archaea"/>
</dbReference>
<dbReference type="KEGG" id="ast:Asulf_01130"/>
<feature type="domain" description="Restriction endonuclease type IV Mrr" evidence="1">
    <location>
        <begin position="3"/>
        <end position="61"/>
    </location>
</feature>
<dbReference type="EMBL" id="CP005290">
    <property type="protein sequence ID" value="AGK61130.1"/>
    <property type="molecule type" value="Genomic_DNA"/>
</dbReference>
<evidence type="ECO:0000313" key="2">
    <source>
        <dbReference type="EMBL" id="AGK61130.1"/>
    </source>
</evidence>
<evidence type="ECO:0000259" key="1">
    <source>
        <dbReference type="Pfam" id="PF04471"/>
    </source>
</evidence>
<dbReference type="InterPro" id="IPR007560">
    <property type="entry name" value="Restrct_endonuc_IV_Mrr"/>
</dbReference>
<dbReference type="GO" id="GO:0009307">
    <property type="term" value="P:DNA restriction-modification system"/>
    <property type="evidence" value="ECO:0007669"/>
    <property type="project" value="InterPro"/>
</dbReference>
<dbReference type="RefSeq" id="WP_015590728.1">
    <property type="nucleotide sequence ID" value="NC_021169.1"/>
</dbReference>
<dbReference type="InterPro" id="IPR011856">
    <property type="entry name" value="tRNA_endonuc-like_dom_sf"/>
</dbReference>
<dbReference type="GeneID" id="15392771"/>
<sequence>MPSWQEFEELVKDVFEKNDFETRFRVVFRYKGRRSEIDIIAKRFNKILAVDAKRYNRNWYRKSALKREAEKHRKRCENYSKLTNQRVYPVIVSLIDDRLIFYEGCAVVPFDALNDFLLNIDYYLAELFED</sequence>
<dbReference type="OrthoDB" id="26378at2157"/>
<dbReference type="GO" id="GO:0004519">
    <property type="term" value="F:endonuclease activity"/>
    <property type="evidence" value="ECO:0007669"/>
    <property type="project" value="InterPro"/>
</dbReference>
<dbReference type="Pfam" id="PF04471">
    <property type="entry name" value="Mrr_cat"/>
    <property type="match status" value="1"/>
</dbReference>
<keyword evidence="3" id="KW-1185">Reference proteome</keyword>
<name>N0BLN2_9EURY</name>
<dbReference type="HOGENOM" id="CLU_1912261_0_0_2"/>
<evidence type="ECO:0000313" key="3">
    <source>
        <dbReference type="Proteomes" id="UP000013307"/>
    </source>
</evidence>
<reference evidence="2 3" key="1">
    <citation type="journal article" date="2013" name="Genome Announc.">
        <title>Complete Genome Sequence of the Thermophilic and Facultatively Chemolithoautotrophic Sulfate Reducer Archaeoglobus sulfaticallidus Strain PM70-1T.</title>
        <authorList>
            <person name="Stokke R."/>
            <person name="Hocking W.P."/>
            <person name="Steinsbu B.O."/>
            <person name="Steen I.H."/>
        </authorList>
    </citation>
    <scope>NUCLEOTIDE SEQUENCE [LARGE SCALE GENOMIC DNA]</scope>
    <source>
        <strain evidence="2">PM70-1</strain>
    </source>
</reference>
<protein>
    <recommendedName>
        <fullName evidence="1">Restriction endonuclease type IV Mrr domain-containing protein</fullName>
    </recommendedName>
</protein>
<dbReference type="Gene3D" id="3.40.1350.10">
    <property type="match status" value="1"/>
</dbReference>
<dbReference type="GO" id="GO:0003677">
    <property type="term" value="F:DNA binding"/>
    <property type="evidence" value="ECO:0007669"/>
    <property type="project" value="InterPro"/>
</dbReference>
<dbReference type="SUPFAM" id="SSF52980">
    <property type="entry name" value="Restriction endonuclease-like"/>
    <property type="match status" value="1"/>
</dbReference>
<proteinExistence type="predicted"/>
<gene>
    <name evidence="2" type="ORF">Asulf_01130</name>
</gene>
<accession>N0BLN2</accession>
<dbReference type="STRING" id="387631.Asulf_01130"/>
<organism evidence="2 3">
    <name type="scientific">Archaeoglobus sulfaticallidus PM70-1</name>
    <dbReference type="NCBI Taxonomy" id="387631"/>
    <lineage>
        <taxon>Archaea</taxon>
        <taxon>Methanobacteriati</taxon>
        <taxon>Methanobacteriota</taxon>
        <taxon>Archaeoglobi</taxon>
        <taxon>Archaeoglobales</taxon>
        <taxon>Archaeoglobaceae</taxon>
        <taxon>Archaeoglobus</taxon>
    </lineage>
</organism>
<dbReference type="Proteomes" id="UP000013307">
    <property type="component" value="Chromosome"/>
</dbReference>
<dbReference type="InterPro" id="IPR011335">
    <property type="entry name" value="Restrct_endonuc-II-like"/>
</dbReference>
<dbReference type="AlphaFoldDB" id="N0BLN2"/>